<evidence type="ECO:0000313" key="1">
    <source>
        <dbReference type="EMBL" id="KZV29015.1"/>
    </source>
</evidence>
<dbReference type="Proteomes" id="UP000250235">
    <property type="component" value="Unassembled WGS sequence"/>
</dbReference>
<organism evidence="1 2">
    <name type="scientific">Dorcoceras hygrometricum</name>
    <dbReference type="NCBI Taxonomy" id="472368"/>
    <lineage>
        <taxon>Eukaryota</taxon>
        <taxon>Viridiplantae</taxon>
        <taxon>Streptophyta</taxon>
        <taxon>Embryophyta</taxon>
        <taxon>Tracheophyta</taxon>
        <taxon>Spermatophyta</taxon>
        <taxon>Magnoliopsida</taxon>
        <taxon>eudicotyledons</taxon>
        <taxon>Gunneridae</taxon>
        <taxon>Pentapetalae</taxon>
        <taxon>asterids</taxon>
        <taxon>lamiids</taxon>
        <taxon>Lamiales</taxon>
        <taxon>Gesneriaceae</taxon>
        <taxon>Didymocarpoideae</taxon>
        <taxon>Trichosporeae</taxon>
        <taxon>Loxocarpinae</taxon>
        <taxon>Dorcoceras</taxon>
    </lineage>
</organism>
<accession>A0A2Z7B5E5</accession>
<evidence type="ECO:0000313" key="2">
    <source>
        <dbReference type="Proteomes" id="UP000250235"/>
    </source>
</evidence>
<dbReference type="AlphaFoldDB" id="A0A2Z7B5E5"/>
<dbReference type="EMBL" id="KV009810">
    <property type="protein sequence ID" value="KZV29015.1"/>
    <property type="molecule type" value="Genomic_DNA"/>
</dbReference>
<sequence length="180" mass="21168">MNFKPSEGSSAIDLKILDQLYDIHLFILEELKKEIQAHGLMWKKTCCSKIFEGRPRDRGVVIARTNSNTPSKCWIRTMLRVNGTWVIEPCADYWMKIPQPDVHYEISRQRQYDDTLPSVSEFFRMMRKRWADVCLEVADFCAYRRLLPVGSINFCRALEIVEPDSRVDYRQPTVFALRLS</sequence>
<protein>
    <submittedName>
        <fullName evidence="1">Uncharacterized protein</fullName>
    </submittedName>
</protein>
<keyword evidence="2" id="KW-1185">Reference proteome</keyword>
<proteinExistence type="predicted"/>
<gene>
    <name evidence="1" type="ORF">F511_44169</name>
</gene>
<name>A0A2Z7B5E5_9LAMI</name>
<reference evidence="1 2" key="1">
    <citation type="journal article" date="2015" name="Proc. Natl. Acad. Sci. U.S.A.">
        <title>The resurrection genome of Boea hygrometrica: A blueprint for survival of dehydration.</title>
        <authorList>
            <person name="Xiao L."/>
            <person name="Yang G."/>
            <person name="Zhang L."/>
            <person name="Yang X."/>
            <person name="Zhao S."/>
            <person name="Ji Z."/>
            <person name="Zhou Q."/>
            <person name="Hu M."/>
            <person name="Wang Y."/>
            <person name="Chen M."/>
            <person name="Xu Y."/>
            <person name="Jin H."/>
            <person name="Xiao X."/>
            <person name="Hu G."/>
            <person name="Bao F."/>
            <person name="Hu Y."/>
            <person name="Wan P."/>
            <person name="Li L."/>
            <person name="Deng X."/>
            <person name="Kuang T."/>
            <person name="Xiang C."/>
            <person name="Zhu J.K."/>
            <person name="Oliver M.J."/>
            <person name="He Y."/>
        </authorList>
    </citation>
    <scope>NUCLEOTIDE SEQUENCE [LARGE SCALE GENOMIC DNA]</scope>
    <source>
        <strain evidence="2">cv. XS01</strain>
    </source>
</reference>